<evidence type="ECO:0000313" key="1">
    <source>
        <dbReference type="EMBL" id="KIX14811.1"/>
    </source>
</evidence>
<keyword evidence="2" id="KW-1185">Reference proteome</keyword>
<name>A0A0D2JGE7_9BACT</name>
<reference evidence="1 2" key="1">
    <citation type="submission" date="2013-11" db="EMBL/GenBank/DDBJ databases">
        <title>Metagenomic analysis of a methanogenic consortium involved in long chain n-alkane degradation.</title>
        <authorList>
            <person name="Davidova I.A."/>
            <person name="Callaghan A.V."/>
            <person name="Wawrik B."/>
            <person name="Pruitt S."/>
            <person name="Marks C."/>
            <person name="Duncan K.E."/>
            <person name="Suflita J.M."/>
        </authorList>
    </citation>
    <scope>NUCLEOTIDE SEQUENCE [LARGE SCALE GENOMIC DNA]</scope>
    <source>
        <strain evidence="1 2">SPR</strain>
    </source>
</reference>
<comment type="caution">
    <text evidence="1">The sequence shown here is derived from an EMBL/GenBank/DDBJ whole genome shotgun (WGS) entry which is preliminary data.</text>
</comment>
<sequence>MLISFLSLILKARGDNRILLPESKQTAQFMKCTYLIHQGHNFALFAGICPENQVIGHR</sequence>
<protein>
    <submittedName>
        <fullName evidence="1">Uncharacterized protein</fullName>
    </submittedName>
</protein>
<dbReference type="Proteomes" id="UP000032233">
    <property type="component" value="Unassembled WGS sequence"/>
</dbReference>
<dbReference type="InParanoid" id="A0A0D2JGE7"/>
<accession>A0A0D2JGE7</accession>
<gene>
    <name evidence="1" type="ORF">X474_06610</name>
</gene>
<proteinExistence type="predicted"/>
<dbReference type="AlphaFoldDB" id="A0A0D2JGE7"/>
<dbReference type="EMBL" id="AZAC01000008">
    <property type="protein sequence ID" value="KIX14811.1"/>
    <property type="molecule type" value="Genomic_DNA"/>
</dbReference>
<evidence type="ECO:0000313" key="2">
    <source>
        <dbReference type="Proteomes" id="UP000032233"/>
    </source>
</evidence>
<organism evidence="1 2">
    <name type="scientific">Dethiosulfatarculus sandiegensis</name>
    <dbReference type="NCBI Taxonomy" id="1429043"/>
    <lineage>
        <taxon>Bacteria</taxon>
        <taxon>Pseudomonadati</taxon>
        <taxon>Thermodesulfobacteriota</taxon>
        <taxon>Desulfarculia</taxon>
        <taxon>Desulfarculales</taxon>
        <taxon>Desulfarculaceae</taxon>
        <taxon>Dethiosulfatarculus</taxon>
    </lineage>
</organism>